<organism evidence="1 2">
    <name type="scientific">Duncaniella freteri</name>
    <dbReference type="NCBI Taxonomy" id="2530391"/>
    <lineage>
        <taxon>Bacteria</taxon>
        <taxon>Pseudomonadati</taxon>
        <taxon>Bacteroidota</taxon>
        <taxon>Bacteroidia</taxon>
        <taxon>Bacteroidales</taxon>
        <taxon>Muribaculaceae</taxon>
        <taxon>Duncaniella</taxon>
    </lineage>
</organism>
<keyword evidence="2" id="KW-1185">Reference proteome</keyword>
<dbReference type="EMBL" id="SJSA01000002">
    <property type="protein sequence ID" value="TGG36818.1"/>
    <property type="molecule type" value="Genomic_DNA"/>
</dbReference>
<comment type="caution">
    <text evidence="1">The sequence shown here is derived from an EMBL/GenBank/DDBJ whole genome shotgun (WGS) entry which is preliminary data.</text>
</comment>
<dbReference type="RefSeq" id="WP_135472527.1">
    <property type="nucleotide sequence ID" value="NZ_CASJPC010000026.1"/>
</dbReference>
<gene>
    <name evidence="1" type="ORF">EZ315_13375</name>
</gene>
<proteinExistence type="predicted"/>
<dbReference type="Proteomes" id="UP000297635">
    <property type="component" value="Unassembled WGS sequence"/>
</dbReference>
<accession>A0A4Z0V4I6</accession>
<dbReference type="AlphaFoldDB" id="A0A4Z0V4I6"/>
<reference evidence="1 2" key="1">
    <citation type="submission" date="2019-02" db="EMBL/GenBank/DDBJ databases">
        <title>Isolation and identification of novel species under the genus Muribaculum.</title>
        <authorList>
            <person name="Miyake S."/>
            <person name="Ding Y."/>
            <person name="Low A."/>
            <person name="Soh M."/>
            <person name="Seedorf H."/>
        </authorList>
    </citation>
    <scope>NUCLEOTIDE SEQUENCE [LARGE SCALE GENOMIC DNA]</scope>
    <source>
        <strain evidence="1 2">TLL-A3</strain>
    </source>
</reference>
<name>A0A4Z0V4I6_9BACT</name>
<dbReference type="GeneID" id="82150783"/>
<protein>
    <submittedName>
        <fullName evidence="1">Uncharacterized protein</fullName>
    </submittedName>
</protein>
<evidence type="ECO:0000313" key="1">
    <source>
        <dbReference type="EMBL" id="TGG36818.1"/>
    </source>
</evidence>
<sequence length="234" mass="27024">MKGKDRELDIQFVDFSNVDEIWDFANRIIHAANGAGLFVTNGPLDKEQREIRIIAKDWVNLVEAAIVSMTRGDSLIIIYIFDIIHRIAYSTPADTAYIDSYRLDAFEAYIQGDKSIDIYVLFHSLLEEIGKRNRTYFGRPLEWVSKCVDRWYNNFITGMSAEAQSDYDIVHQVTALLCSDLWAYEKDQNLFKRKLVVSHLDYITDKEAVVTDTGMQRALHALRFHASKYLPSII</sequence>
<evidence type="ECO:0000313" key="2">
    <source>
        <dbReference type="Proteomes" id="UP000297635"/>
    </source>
</evidence>